<gene>
    <name evidence="7" type="ORF">OMED0936_LOCUS95</name>
</gene>
<dbReference type="EMBL" id="HBFF01000120">
    <property type="protein sequence ID" value="CAD8727187.1"/>
    <property type="molecule type" value="Transcribed_RNA"/>
</dbReference>
<keyword evidence="3" id="KW-1133">Transmembrane helix</keyword>
<feature type="coiled-coil region" evidence="5">
    <location>
        <begin position="178"/>
        <end position="229"/>
    </location>
</feature>
<evidence type="ECO:0000256" key="5">
    <source>
        <dbReference type="SAM" id="Coils"/>
    </source>
</evidence>
<organism evidence="7">
    <name type="scientific">Ostreococcus mediterraneus</name>
    <dbReference type="NCBI Taxonomy" id="1486918"/>
    <lineage>
        <taxon>Eukaryota</taxon>
        <taxon>Viridiplantae</taxon>
        <taxon>Chlorophyta</taxon>
        <taxon>Mamiellophyceae</taxon>
        <taxon>Mamiellales</taxon>
        <taxon>Bathycoccaceae</taxon>
        <taxon>Ostreococcus</taxon>
    </lineage>
</organism>
<dbReference type="Pfam" id="PF07738">
    <property type="entry name" value="Sad1_UNC"/>
    <property type="match status" value="1"/>
</dbReference>
<protein>
    <recommendedName>
        <fullName evidence="6">SUN domain-containing protein</fullName>
    </recommendedName>
</protein>
<evidence type="ECO:0000256" key="3">
    <source>
        <dbReference type="ARBA" id="ARBA00022989"/>
    </source>
</evidence>
<keyword evidence="5" id="KW-0175">Coiled coil</keyword>
<dbReference type="PROSITE" id="PS51469">
    <property type="entry name" value="SUN"/>
    <property type="match status" value="1"/>
</dbReference>
<comment type="subcellular location">
    <subcellularLocation>
        <location evidence="1">Membrane</location>
    </subcellularLocation>
</comment>
<dbReference type="GO" id="GO:0016020">
    <property type="term" value="C:membrane"/>
    <property type="evidence" value="ECO:0007669"/>
    <property type="project" value="UniProtKB-SubCell"/>
</dbReference>
<proteinExistence type="predicted"/>
<evidence type="ECO:0000256" key="1">
    <source>
        <dbReference type="ARBA" id="ARBA00004370"/>
    </source>
</evidence>
<evidence type="ECO:0000259" key="6">
    <source>
        <dbReference type="PROSITE" id="PS51469"/>
    </source>
</evidence>
<accession>A0A7S0T6Z7</accession>
<dbReference type="InterPro" id="IPR045119">
    <property type="entry name" value="SUN1-5"/>
</dbReference>
<sequence>MLELRHEMDKCAKGMSPLEAAVDALKASQRDVVKMVQVDELKKQIAALATKAQKSNNANSGLLKKASSKVSETDFKALEAAVDALRGAQDKYVTSDALSALTAVDIATEKQLKTLNDELATATAQLKAFKISSAKDLAAFSSATSSDAKDMLAQISALSGSVDTLSKSQNDFARMSHIDELKRQIDALSRSLQTKKSGGFFKKTPAQTAQVSNAQITALQNTIDALKKAQGEFVTATQLNGIDSAISAMKKNQAGFAKSGDLRKLEARITANAAPQSADFTSLEKHMTERVDQYMKSLPRTMPKSIFSKSADVSSNLWYADRTGRPDYALASGGGRVVAHSPISPFVARGDGPITAALTYLRSGVHPRSDDWLLTPSLEQPGDCLALHSPTGFIDVRLRQPITIDAVTLEHSDSLVAYDTHSAPKDFGIFGWLSNTNKSKAPKSMMPLGNFSYSVDLGAVQTFDVEAPRVVDHVRLFVKNNHGHKGWTCVYRFRVHGTPV</sequence>
<keyword evidence="4" id="KW-0472">Membrane</keyword>
<dbReference type="AlphaFoldDB" id="A0A7S0T6Z7"/>
<keyword evidence="2" id="KW-0812">Transmembrane</keyword>
<feature type="domain" description="SUN" evidence="6">
    <location>
        <begin position="334"/>
        <end position="500"/>
    </location>
</feature>
<dbReference type="InterPro" id="IPR008979">
    <property type="entry name" value="Galactose-bd-like_sf"/>
</dbReference>
<dbReference type="SUPFAM" id="SSF49785">
    <property type="entry name" value="Galactose-binding domain-like"/>
    <property type="match status" value="1"/>
</dbReference>
<dbReference type="InterPro" id="IPR012919">
    <property type="entry name" value="SUN_dom"/>
</dbReference>
<evidence type="ECO:0000256" key="2">
    <source>
        <dbReference type="ARBA" id="ARBA00022692"/>
    </source>
</evidence>
<evidence type="ECO:0000256" key="4">
    <source>
        <dbReference type="ARBA" id="ARBA00023136"/>
    </source>
</evidence>
<reference evidence="7" key="1">
    <citation type="submission" date="2021-01" db="EMBL/GenBank/DDBJ databases">
        <authorList>
            <person name="Corre E."/>
            <person name="Pelletier E."/>
            <person name="Niang G."/>
            <person name="Scheremetjew M."/>
            <person name="Finn R."/>
            <person name="Kale V."/>
            <person name="Holt S."/>
            <person name="Cochrane G."/>
            <person name="Meng A."/>
            <person name="Brown T."/>
            <person name="Cohen L."/>
        </authorList>
    </citation>
    <scope>NUCLEOTIDE SEQUENCE</scope>
    <source>
        <strain evidence="7">Clade-D-RCC2573</strain>
    </source>
</reference>
<dbReference type="PANTHER" id="PTHR12911:SF8">
    <property type="entry name" value="KLAROID PROTEIN-RELATED"/>
    <property type="match status" value="1"/>
</dbReference>
<dbReference type="GO" id="GO:0043495">
    <property type="term" value="F:protein-membrane adaptor activity"/>
    <property type="evidence" value="ECO:0007669"/>
    <property type="project" value="TreeGrafter"/>
</dbReference>
<name>A0A7S0T6Z7_9CHLO</name>
<dbReference type="PANTHER" id="PTHR12911">
    <property type="entry name" value="SAD1/UNC-84-LIKE PROTEIN-RELATED"/>
    <property type="match status" value="1"/>
</dbReference>
<evidence type="ECO:0000313" key="7">
    <source>
        <dbReference type="EMBL" id="CAD8727187.1"/>
    </source>
</evidence>
<dbReference type="Gene3D" id="2.60.120.260">
    <property type="entry name" value="Galactose-binding domain-like"/>
    <property type="match status" value="1"/>
</dbReference>
<dbReference type="GO" id="GO:0005635">
    <property type="term" value="C:nuclear envelope"/>
    <property type="evidence" value="ECO:0007669"/>
    <property type="project" value="UniProtKB-ARBA"/>
</dbReference>